<dbReference type="AlphaFoldDB" id="A0A2V2MV01"/>
<organism evidence="2 3">
    <name type="scientific">Methanospirillum lacunae</name>
    <dbReference type="NCBI Taxonomy" id="668570"/>
    <lineage>
        <taxon>Archaea</taxon>
        <taxon>Methanobacteriati</taxon>
        <taxon>Methanobacteriota</taxon>
        <taxon>Stenosarchaea group</taxon>
        <taxon>Methanomicrobia</taxon>
        <taxon>Methanomicrobiales</taxon>
        <taxon>Methanospirillaceae</taxon>
        <taxon>Methanospirillum</taxon>
    </lineage>
</organism>
<feature type="transmembrane region" description="Helical" evidence="1">
    <location>
        <begin position="316"/>
        <end position="335"/>
    </location>
</feature>
<gene>
    <name evidence="2" type="ORF">DK846_15425</name>
</gene>
<evidence type="ECO:0008006" key="4">
    <source>
        <dbReference type="Google" id="ProtNLM"/>
    </source>
</evidence>
<name>A0A2V2MV01_9EURY</name>
<keyword evidence="1" id="KW-0812">Transmembrane</keyword>
<accession>A0A2V2MV01</accession>
<feature type="transmembrane region" description="Helical" evidence="1">
    <location>
        <begin position="137"/>
        <end position="163"/>
    </location>
</feature>
<keyword evidence="1" id="KW-1133">Transmembrane helix</keyword>
<feature type="transmembrane region" description="Helical" evidence="1">
    <location>
        <begin position="289"/>
        <end position="309"/>
    </location>
</feature>
<keyword evidence="1" id="KW-0472">Membrane</keyword>
<dbReference type="EMBL" id="QGMY01000016">
    <property type="protein sequence ID" value="PWR70130.1"/>
    <property type="molecule type" value="Genomic_DNA"/>
</dbReference>
<reference evidence="2 3" key="1">
    <citation type="submission" date="2018-05" db="EMBL/GenBank/DDBJ databases">
        <title>Draft genome of Methanospirillum lacunae Ki8-1.</title>
        <authorList>
            <person name="Dueholm M.S."/>
            <person name="Nielsen P.H."/>
            <person name="Bakmann L.F."/>
            <person name="Otzen D.E."/>
        </authorList>
    </citation>
    <scope>NUCLEOTIDE SEQUENCE [LARGE SCALE GENOMIC DNA]</scope>
    <source>
        <strain evidence="2 3">Ki8-1</strain>
    </source>
</reference>
<evidence type="ECO:0000313" key="3">
    <source>
        <dbReference type="Proteomes" id="UP000245657"/>
    </source>
</evidence>
<evidence type="ECO:0000256" key="1">
    <source>
        <dbReference type="SAM" id="Phobius"/>
    </source>
</evidence>
<feature type="transmembrane region" description="Helical" evidence="1">
    <location>
        <begin position="74"/>
        <end position="92"/>
    </location>
</feature>
<feature type="transmembrane region" description="Helical" evidence="1">
    <location>
        <begin position="341"/>
        <end position="363"/>
    </location>
</feature>
<dbReference type="Proteomes" id="UP000245657">
    <property type="component" value="Unassembled WGS sequence"/>
</dbReference>
<proteinExistence type="predicted"/>
<keyword evidence="3" id="KW-1185">Reference proteome</keyword>
<feature type="transmembrane region" description="Helical" evidence="1">
    <location>
        <begin position="98"/>
        <end position="116"/>
    </location>
</feature>
<feature type="transmembrane region" description="Helical" evidence="1">
    <location>
        <begin position="208"/>
        <end position="230"/>
    </location>
</feature>
<sequence length="610" mass="70588">MFLLIGGCIFHPIIVGDGNEYVGMTISLLNHWSPDYKPQDTELKQKIYEKNGITVNLTAGYITSLKGTLEASHLWFYSLFVLPIFWVFHLLSFNELKAFQFFNIFLLIITICIIYRHDTIIKPKHFWYIAFTISSPVLLYLHWTHTEVFSYCFVILSLYFSFLSDKRNYYLAVLFSSLASLQNPPIAVLSLSLILLGWKSKFYKFRYFVYLVSISSISLLPYLYSFYFFHTTNPQMYINAASFSFISWERVVGLFIDLNSGILVYLPLLLIISIFLVPYSLVIQHDYRILLIWMIAIALAFAGTTTINWNCGMMYLFRYAIWIIPLFILIVSLITEYNSNYLVSLILLATLISTGGITIGCLMDHRGDNYLTFNQLSKSVMVICPACYNPDNEIFGERSLYTEYSYEDGFPYFVTYKNNIRKEFSDNNSIPLLDKIDNTAFIDQKKAVIQHGPGYINGDLEISDFPVDINKVHIFAQNTFKPDIFDKSIQFIDYTTGWSQLKSENGKPFRWMENNGTFAVSSPDERRVQLNIQARSNSQNRTLDIILDGKIQEKTVITPNGVSYTQKINLKKGLNIIQLNVHDLEKMPIWRTMERYPIIGFNNISISNPI</sequence>
<feature type="transmembrane region" description="Helical" evidence="1">
    <location>
        <begin position="263"/>
        <end position="283"/>
    </location>
</feature>
<protein>
    <recommendedName>
        <fullName evidence="4">Glycosyltransferase RgtA/B/C/D-like domain-containing protein</fullName>
    </recommendedName>
</protein>
<comment type="caution">
    <text evidence="2">The sequence shown here is derived from an EMBL/GenBank/DDBJ whole genome shotgun (WGS) entry which is preliminary data.</text>
</comment>
<evidence type="ECO:0000313" key="2">
    <source>
        <dbReference type="EMBL" id="PWR70130.1"/>
    </source>
</evidence>